<evidence type="ECO:0000256" key="1">
    <source>
        <dbReference type="SAM" id="MobiDB-lite"/>
    </source>
</evidence>
<accession>A0A9P5NNK2</accession>
<sequence length="464" mass="51568">MPPGQRQQVGTTGLPTPEVELPTTREPQNHPVRSPTALSDFFNGANSATVSGGNFVGVGRVENRHTQFTFNMLPSGLMAGTPADHRETNVVQNRRRDSIAFRASQRRLSFPTVARVVGALVRLGRRRPQQRGPQPANGNFERDSFQIYKRHMIIKGFGDPLWIPQCNIQLPIPYRRIGVRIGDVGIITQEGAFDCLFNICLSPEDPSGINSLVPDGFVPLNPPLDQRHHIIKLPAFSWNAYLASTDVHIEQSHPNGIDFVTAAQEGAILTMPRGAYVQRLANNNHFDEYIASHASSWYRLANGPLKRGIKNGDLCIVLGCYKSAAWGMATFASRPSSEAQRLRFSVNLDNYRPFSWELTGVGSVTTKVGPEPGDNDGLFDNQPQELLNQCLFIQTQAVSLTEDAWSTICQETTANTESRPETSAQPKLASRGQSSKVWKYSKCHSKFQKSREQGTAEFRHIKQF</sequence>
<evidence type="ECO:0000313" key="3">
    <source>
        <dbReference type="Proteomes" id="UP000724874"/>
    </source>
</evidence>
<dbReference type="AlphaFoldDB" id="A0A9P5NNK2"/>
<reference evidence="2" key="1">
    <citation type="submission" date="2020-11" db="EMBL/GenBank/DDBJ databases">
        <authorList>
            <consortium name="DOE Joint Genome Institute"/>
            <person name="Ahrendt S."/>
            <person name="Riley R."/>
            <person name="Andreopoulos W."/>
            <person name="LaButti K."/>
            <person name="Pangilinan J."/>
            <person name="Ruiz-duenas F.J."/>
            <person name="Barrasa J.M."/>
            <person name="Sanchez-Garcia M."/>
            <person name="Camarero S."/>
            <person name="Miyauchi S."/>
            <person name="Serrano A."/>
            <person name="Linde D."/>
            <person name="Babiker R."/>
            <person name="Drula E."/>
            <person name="Ayuso-Fernandez I."/>
            <person name="Pacheco R."/>
            <person name="Padilla G."/>
            <person name="Ferreira P."/>
            <person name="Barriuso J."/>
            <person name="Kellner H."/>
            <person name="Castanera R."/>
            <person name="Alfaro M."/>
            <person name="Ramirez L."/>
            <person name="Pisabarro A.G."/>
            <person name="Kuo A."/>
            <person name="Tritt A."/>
            <person name="Lipzen A."/>
            <person name="He G."/>
            <person name="Yan M."/>
            <person name="Ng V."/>
            <person name="Cullen D."/>
            <person name="Martin F."/>
            <person name="Rosso M.-N."/>
            <person name="Henrissat B."/>
            <person name="Hibbett D."/>
            <person name="Martinez A.T."/>
            <person name="Grigoriev I.V."/>
        </authorList>
    </citation>
    <scope>NUCLEOTIDE SEQUENCE</scope>
    <source>
        <strain evidence="2">AH 44721</strain>
    </source>
</reference>
<dbReference type="OrthoDB" id="2662290at2759"/>
<dbReference type="Proteomes" id="UP000724874">
    <property type="component" value="Unassembled WGS sequence"/>
</dbReference>
<feature type="region of interest" description="Disordered" evidence="1">
    <location>
        <begin position="1"/>
        <end position="34"/>
    </location>
</feature>
<feature type="compositionally biased region" description="Polar residues" evidence="1">
    <location>
        <begin position="1"/>
        <end position="14"/>
    </location>
</feature>
<proteinExistence type="predicted"/>
<evidence type="ECO:0000313" key="2">
    <source>
        <dbReference type="EMBL" id="KAF8900997.1"/>
    </source>
</evidence>
<name>A0A9P5NNK2_GYMJU</name>
<dbReference type="EMBL" id="JADNYJ010000044">
    <property type="protein sequence ID" value="KAF8900997.1"/>
    <property type="molecule type" value="Genomic_DNA"/>
</dbReference>
<gene>
    <name evidence="2" type="ORF">CPB84DRAFT_993802</name>
</gene>
<comment type="caution">
    <text evidence="2">The sequence shown here is derived from an EMBL/GenBank/DDBJ whole genome shotgun (WGS) entry which is preliminary data.</text>
</comment>
<keyword evidence="3" id="KW-1185">Reference proteome</keyword>
<protein>
    <submittedName>
        <fullName evidence="2">Uncharacterized protein</fullName>
    </submittedName>
</protein>
<organism evidence="2 3">
    <name type="scientific">Gymnopilus junonius</name>
    <name type="common">Spectacular rustgill mushroom</name>
    <name type="synonym">Gymnopilus spectabilis subsp. junonius</name>
    <dbReference type="NCBI Taxonomy" id="109634"/>
    <lineage>
        <taxon>Eukaryota</taxon>
        <taxon>Fungi</taxon>
        <taxon>Dikarya</taxon>
        <taxon>Basidiomycota</taxon>
        <taxon>Agaricomycotina</taxon>
        <taxon>Agaricomycetes</taxon>
        <taxon>Agaricomycetidae</taxon>
        <taxon>Agaricales</taxon>
        <taxon>Agaricineae</taxon>
        <taxon>Hymenogastraceae</taxon>
        <taxon>Gymnopilus</taxon>
    </lineage>
</organism>